<comment type="caution">
    <text evidence="1">The sequence shown here is derived from an EMBL/GenBank/DDBJ whole genome shotgun (WGS) entry which is preliminary data.</text>
</comment>
<evidence type="ECO:0000313" key="2">
    <source>
        <dbReference type="Proteomes" id="UP001054945"/>
    </source>
</evidence>
<proteinExistence type="predicted"/>
<dbReference type="AlphaFoldDB" id="A0AAV4W2A3"/>
<evidence type="ECO:0000313" key="1">
    <source>
        <dbReference type="EMBL" id="GIY76329.1"/>
    </source>
</evidence>
<accession>A0AAV4W2A3</accession>
<gene>
    <name evidence="1" type="ORF">CEXT_634971</name>
</gene>
<dbReference type="Proteomes" id="UP001054945">
    <property type="component" value="Unassembled WGS sequence"/>
</dbReference>
<name>A0AAV4W2A3_CAEEX</name>
<sequence>MDRLGGRLGEWRLNCDMHGERLTYYLRSMSKMWEKLERLEILLYEQQNVITQLMAVIKNSGEDPEEYLQYC</sequence>
<keyword evidence="2" id="KW-1185">Reference proteome</keyword>
<dbReference type="EMBL" id="BPLR01015474">
    <property type="protein sequence ID" value="GIY76329.1"/>
    <property type="molecule type" value="Genomic_DNA"/>
</dbReference>
<organism evidence="1 2">
    <name type="scientific">Caerostris extrusa</name>
    <name type="common">Bark spider</name>
    <name type="synonym">Caerostris bankana</name>
    <dbReference type="NCBI Taxonomy" id="172846"/>
    <lineage>
        <taxon>Eukaryota</taxon>
        <taxon>Metazoa</taxon>
        <taxon>Ecdysozoa</taxon>
        <taxon>Arthropoda</taxon>
        <taxon>Chelicerata</taxon>
        <taxon>Arachnida</taxon>
        <taxon>Araneae</taxon>
        <taxon>Araneomorphae</taxon>
        <taxon>Entelegynae</taxon>
        <taxon>Araneoidea</taxon>
        <taxon>Araneidae</taxon>
        <taxon>Caerostris</taxon>
    </lineage>
</organism>
<protein>
    <submittedName>
        <fullName evidence="1">Uncharacterized protein</fullName>
    </submittedName>
</protein>
<reference evidence="1 2" key="1">
    <citation type="submission" date="2021-06" db="EMBL/GenBank/DDBJ databases">
        <title>Caerostris extrusa draft genome.</title>
        <authorList>
            <person name="Kono N."/>
            <person name="Arakawa K."/>
        </authorList>
    </citation>
    <scope>NUCLEOTIDE SEQUENCE [LARGE SCALE GENOMIC DNA]</scope>
</reference>